<feature type="region of interest" description="Disordered" evidence="1">
    <location>
        <begin position="120"/>
        <end position="179"/>
    </location>
</feature>
<dbReference type="OrthoDB" id="10250354at2759"/>
<dbReference type="AlphaFoldDB" id="A0A9D5CMR3"/>
<reference evidence="3" key="1">
    <citation type="submission" date="2021-03" db="EMBL/GenBank/DDBJ databases">
        <authorList>
            <person name="Li Z."/>
            <person name="Yang C."/>
        </authorList>
    </citation>
    <scope>NUCLEOTIDE SEQUENCE</scope>
    <source>
        <strain evidence="3">Dzin_1.0</strain>
        <tissue evidence="3">Leaf</tissue>
    </source>
</reference>
<dbReference type="EMBL" id="JAGGNH010000004">
    <property type="protein sequence ID" value="KAJ0975639.1"/>
    <property type="molecule type" value="Genomic_DNA"/>
</dbReference>
<evidence type="ECO:0000259" key="2">
    <source>
        <dbReference type="PROSITE" id="PS50076"/>
    </source>
</evidence>
<gene>
    <name evidence="3" type="ORF">J5N97_017604</name>
</gene>
<dbReference type="Proteomes" id="UP001085076">
    <property type="component" value="Miscellaneous, Linkage group lg04"/>
</dbReference>
<organism evidence="3 4">
    <name type="scientific">Dioscorea zingiberensis</name>
    <dbReference type="NCBI Taxonomy" id="325984"/>
    <lineage>
        <taxon>Eukaryota</taxon>
        <taxon>Viridiplantae</taxon>
        <taxon>Streptophyta</taxon>
        <taxon>Embryophyta</taxon>
        <taxon>Tracheophyta</taxon>
        <taxon>Spermatophyta</taxon>
        <taxon>Magnoliopsida</taxon>
        <taxon>Liliopsida</taxon>
        <taxon>Dioscoreales</taxon>
        <taxon>Dioscoreaceae</taxon>
        <taxon>Dioscorea</taxon>
    </lineage>
</organism>
<feature type="domain" description="J" evidence="2">
    <location>
        <begin position="66"/>
        <end position="130"/>
    </location>
</feature>
<feature type="compositionally biased region" description="Polar residues" evidence="1">
    <location>
        <begin position="140"/>
        <end position="167"/>
    </location>
</feature>
<evidence type="ECO:0000313" key="3">
    <source>
        <dbReference type="EMBL" id="KAJ0975639.1"/>
    </source>
</evidence>
<feature type="region of interest" description="Disordered" evidence="1">
    <location>
        <begin position="261"/>
        <end position="405"/>
    </location>
</feature>
<proteinExistence type="predicted"/>
<feature type="compositionally biased region" description="Basic and acidic residues" evidence="1">
    <location>
        <begin position="299"/>
        <end position="316"/>
    </location>
</feature>
<feature type="compositionally biased region" description="Polar residues" evidence="1">
    <location>
        <begin position="352"/>
        <end position="361"/>
    </location>
</feature>
<keyword evidence="4" id="KW-1185">Reference proteome</keyword>
<dbReference type="SUPFAM" id="SSF46565">
    <property type="entry name" value="Chaperone J-domain"/>
    <property type="match status" value="1"/>
</dbReference>
<dbReference type="PANTHER" id="PTHR47374">
    <property type="entry name" value="ENDOSOME ANTIGEN-LIKE PROTEIN, PUTATIVE (DUF3444)-RELATED"/>
    <property type="match status" value="1"/>
</dbReference>
<dbReference type="InterPro" id="IPR001623">
    <property type="entry name" value="DnaJ_domain"/>
</dbReference>
<sequence>MEYNKNEAIRAKGIAEDMMEKKDFAGARKIALRAQHLFAGLDNISQLLTVCEVHCSAGAKVNEETDWYGILQVEPTAEESLIKKQYRKLALLLHPDKNKFPGAEAAFKLIREAHMTLSDQEKRSLHDIKRSTRITIPPRRSSQQMNQTSNVRKQSVNANNAPNTTARSNRRNQRQPTASTTQTFWTACMHCGMRYQYYKTILNRALRCHSCSKPYIAYDLSEQATPGANTAQYGFPSQDFPGQYAHNVGQHGNFGNTTNMGFQGDANGRTSAPDEAAGGSMDNGKADSARSANNSTEVRFAKVEVEPPKKEREVKPATENASQKRSRIMVVESSDSEITNGKTESSDVEEVNYTTGQNTGTAGRYPRRSVRQQQNVECNEEKSDADSDADADSSDNDDDYEVASSFVKPQVFKRLKKNRTSCDANQCGKTYSEGDVNAVKGQSNGTGMAVSDKDNNNHNTKHAHNMVPNESESLNNCINKETDGAMENEEILKAGTRSGVNFSSKSSPDLGAYSYPDPEFYDFDKDRGTDKFTVDQIWAVFDDLDGMPRFYARIRNVDAVNFKLRFNWLEHDPIGKAEMAWFDEDLPVSCGNFRSGKPDTTQDRMIFSHVVSCEKGTKRNTYKIHPRKGEVWALFKDWDIRWSSDADNHRTYQYEMVEVLSDYVEGSEINVIQLLKVKGFVSVFIQDPDSVNGTRKIPPDEILRFSHKVPSYRMSGNEREGILKGSLELDFASLPGNFGDIAPSISLDSTNLRVKKSFPIRVNDPGVADCFTDLSAKGTQEQANTCRDHHHTEYVNEVAILGHGQRSSKKDPATEARIHAGSQSMSHKHQVTEEMVIDARDSNAKAAAWEQHVRRSEPSSPIWCEYPASEFYSFEEERSSDKFQCGQIWALYSDVDKYPKYYCWIKKVEARKFEVLVKWLECCPSNKVEAQWTKQDLPIGCGRFELSKDEVTFDSTKIFSHLVRAVPVGTKEKYDIYPCIGEIWAVYRNWDVGWTRVDLENCEYDVVEIIEHTGSGLEVLLLEKVDGYRAVFKPARKDGILNSVEVLKAEYVRFSHQIPSFKLTQEWGGKLRGFWELDPASVPAGLLFAG</sequence>
<name>A0A9D5CMR3_9LILI</name>
<feature type="compositionally biased region" description="Basic and acidic residues" evidence="1">
    <location>
        <begin position="120"/>
        <end position="130"/>
    </location>
</feature>
<dbReference type="Pfam" id="PF00226">
    <property type="entry name" value="DnaJ"/>
    <property type="match status" value="1"/>
</dbReference>
<dbReference type="CDD" id="cd06257">
    <property type="entry name" value="DnaJ"/>
    <property type="match status" value="1"/>
</dbReference>
<dbReference type="InterPro" id="IPR024593">
    <property type="entry name" value="DUF3444"/>
</dbReference>
<dbReference type="PANTHER" id="PTHR47374:SF6">
    <property type="entry name" value="ENDOSOME ANTIGEN-LIKE PROTEIN, PUTATIVE (DUF3444)-RELATED"/>
    <property type="match status" value="1"/>
</dbReference>
<dbReference type="SMART" id="SM00271">
    <property type="entry name" value="DnaJ"/>
    <property type="match status" value="1"/>
</dbReference>
<protein>
    <recommendedName>
        <fullName evidence="2">J domain-containing protein</fullName>
    </recommendedName>
</protein>
<reference evidence="3" key="2">
    <citation type="journal article" date="2022" name="Hortic Res">
        <title>The genome of Dioscorea zingiberensis sheds light on the biosynthesis, origin and evolution of the medicinally important diosgenin saponins.</title>
        <authorList>
            <person name="Li Y."/>
            <person name="Tan C."/>
            <person name="Li Z."/>
            <person name="Guo J."/>
            <person name="Li S."/>
            <person name="Chen X."/>
            <person name="Wang C."/>
            <person name="Dai X."/>
            <person name="Yang H."/>
            <person name="Song W."/>
            <person name="Hou L."/>
            <person name="Xu J."/>
            <person name="Tong Z."/>
            <person name="Xu A."/>
            <person name="Yuan X."/>
            <person name="Wang W."/>
            <person name="Yang Q."/>
            <person name="Chen L."/>
            <person name="Sun Z."/>
            <person name="Wang K."/>
            <person name="Pan B."/>
            <person name="Chen J."/>
            <person name="Bao Y."/>
            <person name="Liu F."/>
            <person name="Qi X."/>
            <person name="Gang D.R."/>
            <person name="Wen J."/>
            <person name="Li J."/>
        </authorList>
    </citation>
    <scope>NUCLEOTIDE SEQUENCE</scope>
    <source>
        <strain evidence="3">Dzin_1.0</strain>
    </source>
</reference>
<accession>A0A9D5CMR3</accession>
<dbReference type="PROSITE" id="PS50076">
    <property type="entry name" value="DNAJ_2"/>
    <property type="match status" value="1"/>
</dbReference>
<evidence type="ECO:0000256" key="1">
    <source>
        <dbReference type="SAM" id="MobiDB-lite"/>
    </source>
</evidence>
<dbReference type="Gene3D" id="1.10.287.110">
    <property type="entry name" value="DnaJ domain"/>
    <property type="match status" value="1"/>
</dbReference>
<comment type="caution">
    <text evidence="3">The sequence shown here is derived from an EMBL/GenBank/DDBJ whole genome shotgun (WGS) entry which is preliminary data.</text>
</comment>
<feature type="compositionally biased region" description="Acidic residues" evidence="1">
    <location>
        <begin position="386"/>
        <end position="401"/>
    </location>
</feature>
<dbReference type="GO" id="GO:0005783">
    <property type="term" value="C:endoplasmic reticulum"/>
    <property type="evidence" value="ECO:0007669"/>
    <property type="project" value="UniProtKB-ARBA"/>
</dbReference>
<dbReference type="Pfam" id="PF11926">
    <property type="entry name" value="DUF3444"/>
    <property type="match status" value="2"/>
</dbReference>
<evidence type="ECO:0000313" key="4">
    <source>
        <dbReference type="Proteomes" id="UP001085076"/>
    </source>
</evidence>
<dbReference type="InterPro" id="IPR036869">
    <property type="entry name" value="J_dom_sf"/>
</dbReference>
<dbReference type="PRINTS" id="PR00625">
    <property type="entry name" value="JDOMAIN"/>
</dbReference>